<keyword evidence="3" id="KW-1035">Host cytoplasm</keyword>
<dbReference type="Pfam" id="PF00959">
    <property type="entry name" value="Phage_lysozyme"/>
    <property type="match status" value="1"/>
</dbReference>
<dbReference type="SUPFAM" id="SSF53955">
    <property type="entry name" value="Lysozyme-like"/>
    <property type="match status" value="1"/>
</dbReference>
<evidence type="ECO:0000313" key="6">
    <source>
        <dbReference type="Proteomes" id="UP000254235"/>
    </source>
</evidence>
<evidence type="ECO:0000256" key="2">
    <source>
        <dbReference type="ARBA" id="ARBA00022638"/>
    </source>
</evidence>
<keyword evidence="1 4" id="KW-0929">Antimicrobial</keyword>
<evidence type="ECO:0000256" key="4">
    <source>
        <dbReference type="RuleBase" id="RU003788"/>
    </source>
</evidence>
<keyword evidence="2 4" id="KW-0081">Bacteriolytic enzyme</keyword>
<dbReference type="OrthoDB" id="5327667at2"/>
<gene>
    <name evidence="5" type="ORF">NCTC13043_01733</name>
</gene>
<dbReference type="GO" id="GO:0042742">
    <property type="term" value="P:defense response to bacterium"/>
    <property type="evidence" value="ECO:0007669"/>
    <property type="project" value="UniProtKB-KW"/>
</dbReference>
<comment type="catalytic activity">
    <reaction evidence="4">
        <text>Hydrolysis of (1-&gt;4)-beta-linkages between N-acetylmuramic acid and N-acetyl-D-glucosamine residues in a peptidoglycan and between N-acetyl-D-glucosamine residues in chitodextrins.</text>
        <dbReference type="EC" id="3.2.1.17"/>
    </reaction>
</comment>
<dbReference type="Gene3D" id="1.10.530.40">
    <property type="match status" value="1"/>
</dbReference>
<reference evidence="5 6" key="1">
    <citation type="submission" date="2018-06" db="EMBL/GenBank/DDBJ databases">
        <authorList>
            <consortium name="Pathogen Informatics"/>
            <person name="Doyle S."/>
        </authorList>
    </citation>
    <scope>NUCLEOTIDE SEQUENCE [LARGE SCALE GENOMIC DNA]</scope>
    <source>
        <strain evidence="5 6">NCTC13043</strain>
    </source>
</reference>
<dbReference type="InterPro" id="IPR002196">
    <property type="entry name" value="Glyco_hydro_24"/>
</dbReference>
<dbReference type="GO" id="GO:0016998">
    <property type="term" value="P:cell wall macromolecule catabolic process"/>
    <property type="evidence" value="ECO:0007669"/>
    <property type="project" value="InterPro"/>
</dbReference>
<dbReference type="EC" id="3.2.1.17" evidence="4"/>
<dbReference type="PANTHER" id="PTHR38107">
    <property type="match status" value="1"/>
</dbReference>
<dbReference type="GO" id="GO:0009253">
    <property type="term" value="P:peptidoglycan catabolic process"/>
    <property type="evidence" value="ECO:0007669"/>
    <property type="project" value="InterPro"/>
</dbReference>
<keyword evidence="4" id="KW-0326">Glycosidase</keyword>
<dbReference type="EMBL" id="UGTP01000001">
    <property type="protein sequence ID" value="SUC13109.1"/>
    <property type="molecule type" value="Genomic_DNA"/>
</dbReference>
<dbReference type="Proteomes" id="UP000254235">
    <property type="component" value="Unassembled WGS sequence"/>
</dbReference>
<sequence length="110" mass="12723">MPKEYRNGITKQEANDLFISDLSVTEEGLRRRVKVPLFQCEFDVLVSLLYNAGVDLKAPKLFTHLENKEYQAAAEEFKDIINRGTASEKGLRNRRLKEVDIFNNSNYINN</sequence>
<dbReference type="GO" id="GO:0031640">
    <property type="term" value="P:killing of cells of another organism"/>
    <property type="evidence" value="ECO:0007669"/>
    <property type="project" value="UniProtKB-KW"/>
</dbReference>
<proteinExistence type="inferred from homology"/>
<accession>A0A379F381</accession>
<protein>
    <recommendedName>
        <fullName evidence="4">Lysozyme</fullName>
        <ecNumber evidence="4">3.2.1.17</ecNumber>
    </recommendedName>
</protein>
<name>A0A379F381_9BACT</name>
<comment type="similarity">
    <text evidence="4">Belongs to the glycosyl hydrolase 24 family.</text>
</comment>
<evidence type="ECO:0000313" key="5">
    <source>
        <dbReference type="EMBL" id="SUC13109.1"/>
    </source>
</evidence>
<dbReference type="PANTHER" id="PTHR38107:SF3">
    <property type="entry name" value="LYSOZYME RRRD-RELATED"/>
    <property type="match status" value="1"/>
</dbReference>
<organism evidence="5 6">
    <name type="scientific">Prevotella pallens</name>
    <dbReference type="NCBI Taxonomy" id="60133"/>
    <lineage>
        <taxon>Bacteria</taxon>
        <taxon>Pseudomonadati</taxon>
        <taxon>Bacteroidota</taxon>
        <taxon>Bacteroidia</taxon>
        <taxon>Bacteroidales</taxon>
        <taxon>Prevotellaceae</taxon>
        <taxon>Prevotella</taxon>
    </lineage>
</organism>
<evidence type="ECO:0000256" key="3">
    <source>
        <dbReference type="ARBA" id="ARBA00023200"/>
    </source>
</evidence>
<dbReference type="InterPro" id="IPR023346">
    <property type="entry name" value="Lysozyme-like_dom_sf"/>
</dbReference>
<dbReference type="InterPro" id="IPR033907">
    <property type="entry name" value="Endolysin_autolysin"/>
</dbReference>
<dbReference type="AlphaFoldDB" id="A0A379F381"/>
<dbReference type="InterPro" id="IPR051018">
    <property type="entry name" value="Bacteriophage_GH24"/>
</dbReference>
<dbReference type="InterPro" id="IPR023347">
    <property type="entry name" value="Lysozyme_dom_sf"/>
</dbReference>
<evidence type="ECO:0000256" key="1">
    <source>
        <dbReference type="ARBA" id="ARBA00022529"/>
    </source>
</evidence>
<dbReference type="CDD" id="cd00737">
    <property type="entry name" value="lyz_endolysin_autolysin"/>
    <property type="match status" value="1"/>
</dbReference>
<keyword evidence="4" id="KW-0378">Hydrolase</keyword>
<dbReference type="GO" id="GO:0003796">
    <property type="term" value="F:lysozyme activity"/>
    <property type="evidence" value="ECO:0007669"/>
    <property type="project" value="UniProtKB-EC"/>
</dbReference>